<evidence type="ECO:0000313" key="8">
    <source>
        <dbReference type="Proteomes" id="UP001595846"/>
    </source>
</evidence>
<comment type="subcellular location">
    <subcellularLocation>
        <location evidence="1">Cell membrane</location>
        <topology evidence="1">Multi-pass membrane protein</topology>
    </subcellularLocation>
</comment>
<feature type="transmembrane region" description="Helical" evidence="6">
    <location>
        <begin position="235"/>
        <end position="260"/>
    </location>
</feature>
<evidence type="ECO:0000256" key="3">
    <source>
        <dbReference type="ARBA" id="ARBA00022692"/>
    </source>
</evidence>
<feature type="transmembrane region" description="Helical" evidence="6">
    <location>
        <begin position="201"/>
        <end position="223"/>
    </location>
</feature>
<feature type="transmembrane region" description="Helical" evidence="6">
    <location>
        <begin position="91"/>
        <end position="114"/>
    </location>
</feature>
<keyword evidence="5 6" id="KW-0472">Membrane</keyword>
<keyword evidence="2" id="KW-1003">Cell membrane</keyword>
<evidence type="ECO:0000256" key="1">
    <source>
        <dbReference type="ARBA" id="ARBA00004651"/>
    </source>
</evidence>
<dbReference type="EMBL" id="JBHSAQ010000007">
    <property type="protein sequence ID" value="MFC3958794.1"/>
    <property type="molecule type" value="Genomic_DNA"/>
</dbReference>
<dbReference type="RefSeq" id="WP_256532631.1">
    <property type="nucleotide sequence ID" value="NZ_CP101824.1"/>
</dbReference>
<evidence type="ECO:0000256" key="4">
    <source>
        <dbReference type="ARBA" id="ARBA00022989"/>
    </source>
</evidence>
<dbReference type="PANTHER" id="PTHR42770:SF7">
    <property type="entry name" value="MEMBRANE PROTEIN"/>
    <property type="match status" value="1"/>
</dbReference>
<feature type="transmembrane region" description="Helical" evidence="6">
    <location>
        <begin position="280"/>
        <end position="302"/>
    </location>
</feature>
<feature type="transmembrane region" description="Helical" evidence="6">
    <location>
        <begin position="20"/>
        <end position="43"/>
    </location>
</feature>
<feature type="transmembrane region" description="Helical" evidence="6">
    <location>
        <begin position="334"/>
        <end position="352"/>
    </location>
</feature>
<dbReference type="Pfam" id="PF13520">
    <property type="entry name" value="AA_permease_2"/>
    <property type="match status" value="1"/>
</dbReference>
<dbReference type="AlphaFoldDB" id="A0ABD5NNS5"/>
<dbReference type="InterPro" id="IPR002293">
    <property type="entry name" value="AA/rel_permease1"/>
</dbReference>
<feature type="transmembrane region" description="Helical" evidence="6">
    <location>
        <begin position="358"/>
        <end position="380"/>
    </location>
</feature>
<keyword evidence="3 6" id="KW-0812">Transmembrane</keyword>
<sequence>MGTEGTSGGLVRQLSWVHSASVIIGTMIGAGIFVITAEAAGIMGPAVPLGFVLAVPVIVATALVYSVYMSSPLGDHPGGAYVHISRTWNSLFAGYLFMWLKWVSFIGALAVLSTGFGEAMQFFEPLAFLGITEWAVVWVTVFFLLNLSGVDVFGNAQAVMTGLLLLILILLALPGLAFVELDNFSPLFPDELYGSGYVDPFLQGMAALMFSYIGFEALAQTAGETENPRETLPKVFAYSTVFVGALYTLVTLVVIGVLGWEGAAATDTPLTEAAATYFPLGTAGIVAIGSMLAFATSLNSTFMVPSRILYMFGEDDIVPDALTHVNDRFNTPDVGLTITWVLAVAVLVTGTFEFALAISLAALFMMYVAHSVSALAMPWVRPELYERCNLRFKPWVLAIIAGFSAIFMGLFAWQTIALDSFGPALETLLSGQIRAGLTASPALLIVVWSVVGIAIFVGYKAYRRSQGIEHDEDRILRAVYEDEEPSTVED</sequence>
<feature type="transmembrane region" description="Helical" evidence="6">
    <location>
        <begin position="126"/>
        <end position="147"/>
    </location>
</feature>
<dbReference type="Gene3D" id="1.20.1740.10">
    <property type="entry name" value="Amino acid/polyamine transporter I"/>
    <property type="match status" value="1"/>
</dbReference>
<dbReference type="GO" id="GO:0005886">
    <property type="term" value="C:plasma membrane"/>
    <property type="evidence" value="ECO:0007669"/>
    <property type="project" value="UniProtKB-SubCell"/>
</dbReference>
<feature type="transmembrane region" description="Helical" evidence="6">
    <location>
        <begin position="49"/>
        <end position="70"/>
    </location>
</feature>
<evidence type="ECO:0000256" key="2">
    <source>
        <dbReference type="ARBA" id="ARBA00022475"/>
    </source>
</evidence>
<dbReference type="Proteomes" id="UP001595846">
    <property type="component" value="Unassembled WGS sequence"/>
</dbReference>
<evidence type="ECO:0000313" key="7">
    <source>
        <dbReference type="EMBL" id="MFC3958794.1"/>
    </source>
</evidence>
<keyword evidence="4 6" id="KW-1133">Transmembrane helix</keyword>
<dbReference type="PIRSF" id="PIRSF006060">
    <property type="entry name" value="AA_transporter"/>
    <property type="match status" value="1"/>
</dbReference>
<dbReference type="GeneID" id="73901729"/>
<feature type="transmembrane region" description="Helical" evidence="6">
    <location>
        <begin position="433"/>
        <end position="459"/>
    </location>
</feature>
<dbReference type="PANTHER" id="PTHR42770">
    <property type="entry name" value="AMINO ACID TRANSPORTER-RELATED"/>
    <property type="match status" value="1"/>
</dbReference>
<organism evidence="7 8">
    <name type="scientific">Halovivax cerinus</name>
    <dbReference type="NCBI Taxonomy" id="1487865"/>
    <lineage>
        <taxon>Archaea</taxon>
        <taxon>Methanobacteriati</taxon>
        <taxon>Methanobacteriota</taxon>
        <taxon>Stenosarchaea group</taxon>
        <taxon>Halobacteria</taxon>
        <taxon>Halobacteriales</taxon>
        <taxon>Natrialbaceae</taxon>
        <taxon>Halovivax</taxon>
    </lineage>
</organism>
<feature type="transmembrane region" description="Helical" evidence="6">
    <location>
        <begin position="392"/>
        <end position="413"/>
    </location>
</feature>
<reference evidence="7 8" key="1">
    <citation type="journal article" date="2019" name="Int. J. Syst. Evol. Microbiol.">
        <title>The Global Catalogue of Microorganisms (GCM) 10K type strain sequencing project: providing services to taxonomists for standard genome sequencing and annotation.</title>
        <authorList>
            <consortium name="The Broad Institute Genomics Platform"/>
            <consortium name="The Broad Institute Genome Sequencing Center for Infectious Disease"/>
            <person name="Wu L."/>
            <person name="Ma J."/>
        </authorList>
    </citation>
    <scope>NUCLEOTIDE SEQUENCE [LARGE SCALE GENOMIC DNA]</scope>
    <source>
        <strain evidence="7 8">IBRC-M 10256</strain>
    </source>
</reference>
<proteinExistence type="predicted"/>
<accession>A0ABD5NNS5</accession>
<dbReference type="InterPro" id="IPR050367">
    <property type="entry name" value="APC_superfamily"/>
</dbReference>
<gene>
    <name evidence="7" type="ORF">ACFOUR_10495</name>
</gene>
<protein>
    <submittedName>
        <fullName evidence="7">APC family permease</fullName>
    </submittedName>
</protein>
<evidence type="ECO:0000256" key="5">
    <source>
        <dbReference type="ARBA" id="ARBA00023136"/>
    </source>
</evidence>
<name>A0ABD5NNS5_9EURY</name>
<evidence type="ECO:0000256" key="6">
    <source>
        <dbReference type="SAM" id="Phobius"/>
    </source>
</evidence>
<keyword evidence="8" id="KW-1185">Reference proteome</keyword>
<comment type="caution">
    <text evidence="7">The sequence shown here is derived from an EMBL/GenBank/DDBJ whole genome shotgun (WGS) entry which is preliminary data.</text>
</comment>
<feature type="transmembrane region" description="Helical" evidence="6">
    <location>
        <begin position="159"/>
        <end position="181"/>
    </location>
</feature>